<feature type="transmembrane region" description="Helical" evidence="6">
    <location>
        <begin position="178"/>
        <end position="201"/>
    </location>
</feature>
<evidence type="ECO:0000256" key="6">
    <source>
        <dbReference type="SAM" id="Phobius"/>
    </source>
</evidence>
<comment type="subcellular location">
    <subcellularLocation>
        <location evidence="1">Cell membrane</location>
        <topology evidence="1">Multi-pass membrane protein</topology>
    </subcellularLocation>
</comment>
<feature type="transmembrane region" description="Helical" evidence="6">
    <location>
        <begin position="33"/>
        <end position="52"/>
    </location>
</feature>
<accession>A0A080MDH7</accession>
<dbReference type="Proteomes" id="UP000021315">
    <property type="component" value="Unassembled WGS sequence"/>
</dbReference>
<evidence type="ECO:0000256" key="3">
    <source>
        <dbReference type="ARBA" id="ARBA00022692"/>
    </source>
</evidence>
<dbReference type="GO" id="GO:0005886">
    <property type="term" value="C:plasma membrane"/>
    <property type="evidence" value="ECO:0007669"/>
    <property type="project" value="UniProtKB-SubCell"/>
</dbReference>
<dbReference type="InterPro" id="IPR000620">
    <property type="entry name" value="EamA_dom"/>
</dbReference>
<keyword evidence="2" id="KW-1003">Cell membrane</keyword>
<feature type="transmembrane region" description="Helical" evidence="6">
    <location>
        <begin position="154"/>
        <end position="171"/>
    </location>
</feature>
<feature type="transmembrane region" description="Helical" evidence="6">
    <location>
        <begin position="270"/>
        <end position="288"/>
    </location>
</feature>
<feature type="transmembrane region" description="Helical" evidence="6">
    <location>
        <begin position="125"/>
        <end position="142"/>
    </location>
</feature>
<feature type="transmembrane region" description="Helical" evidence="6">
    <location>
        <begin position="246"/>
        <end position="264"/>
    </location>
</feature>
<evidence type="ECO:0000256" key="4">
    <source>
        <dbReference type="ARBA" id="ARBA00022989"/>
    </source>
</evidence>
<evidence type="ECO:0000256" key="2">
    <source>
        <dbReference type="ARBA" id="ARBA00022475"/>
    </source>
</evidence>
<feature type="transmembrane region" description="Helical" evidence="6">
    <location>
        <begin position="72"/>
        <end position="94"/>
    </location>
</feature>
<evidence type="ECO:0000259" key="7">
    <source>
        <dbReference type="Pfam" id="PF00892"/>
    </source>
</evidence>
<dbReference type="PANTHER" id="PTHR42920">
    <property type="entry name" value="OS03G0707200 PROTEIN-RELATED"/>
    <property type="match status" value="1"/>
</dbReference>
<feature type="transmembrane region" description="Helical" evidence="6">
    <location>
        <begin position="100"/>
        <end position="118"/>
    </location>
</feature>
<dbReference type="SUPFAM" id="SSF103481">
    <property type="entry name" value="Multidrug resistance efflux transporter EmrE"/>
    <property type="match status" value="2"/>
</dbReference>
<keyword evidence="4 6" id="KW-1133">Transmembrane helix</keyword>
<feature type="domain" description="EamA" evidence="7">
    <location>
        <begin position="151"/>
        <end position="284"/>
    </location>
</feature>
<dbReference type="InterPro" id="IPR051258">
    <property type="entry name" value="Diverse_Substrate_Transporter"/>
</dbReference>
<evidence type="ECO:0000313" key="8">
    <source>
        <dbReference type="EMBL" id="KFB75279.1"/>
    </source>
</evidence>
<keyword evidence="3 6" id="KW-0812">Transmembrane</keyword>
<evidence type="ECO:0000256" key="5">
    <source>
        <dbReference type="ARBA" id="ARBA00023136"/>
    </source>
</evidence>
<dbReference type="AlphaFoldDB" id="A0A080MDH7"/>
<gene>
    <name evidence="8" type="ORF">AW06_003651</name>
</gene>
<dbReference type="Gene3D" id="1.10.3730.20">
    <property type="match status" value="1"/>
</dbReference>
<sequence length="302" mass="31435">MTRLTANLLLTLTALIWGTAFVAQNLGMQDIGPLAFTGIRFLLGALIVLPLAMREYRRLNARHHGFTQGEWLGAAGLGLLLAGGATLQQVGIAGTTVTNAGFFTVLYVPLVPLFGCLLFRTLPHWSVWPAAGGCVAGTYLLGGGELSSLATGDWWVLAGTLFWAGHVLLVGRVAAEKGAAITVACTQFFVCGVVCLAAALLVEPIRAAGLVSAMPAILYAGVLSVGVAFTLQVLAQRHTQASDAAIILSSETLFAAISGALFLAEKLDGRQAAGCVLILFCILAVQLVPQGEARRPATDTHG</sequence>
<feature type="domain" description="EamA" evidence="7">
    <location>
        <begin position="6"/>
        <end position="141"/>
    </location>
</feature>
<dbReference type="InterPro" id="IPR037185">
    <property type="entry name" value="EmrE-like"/>
</dbReference>
<dbReference type="STRING" id="1453999.AW06_003651"/>
<dbReference type="Pfam" id="PF00892">
    <property type="entry name" value="EamA"/>
    <property type="match status" value="2"/>
</dbReference>
<dbReference type="PANTHER" id="PTHR42920:SF5">
    <property type="entry name" value="EAMA DOMAIN-CONTAINING PROTEIN"/>
    <property type="match status" value="1"/>
</dbReference>
<dbReference type="EMBL" id="JDST02000096">
    <property type="protein sequence ID" value="KFB75279.1"/>
    <property type="molecule type" value="Genomic_DNA"/>
</dbReference>
<comment type="caution">
    <text evidence="8">The sequence shown here is derived from an EMBL/GenBank/DDBJ whole genome shotgun (WGS) entry which is preliminary data.</text>
</comment>
<evidence type="ECO:0000313" key="9">
    <source>
        <dbReference type="Proteomes" id="UP000021315"/>
    </source>
</evidence>
<keyword evidence="9" id="KW-1185">Reference proteome</keyword>
<evidence type="ECO:0000256" key="1">
    <source>
        <dbReference type="ARBA" id="ARBA00004651"/>
    </source>
</evidence>
<protein>
    <submittedName>
        <fullName evidence="8">DMT superfamily transporter inner membrane protein</fullName>
    </submittedName>
</protein>
<dbReference type="RefSeq" id="WP_034952217.1">
    <property type="nucleotide sequence ID" value="NZ_JDST02000096.1"/>
</dbReference>
<keyword evidence="5 6" id="KW-0472">Membrane</keyword>
<proteinExistence type="predicted"/>
<organism evidence="8 9">
    <name type="scientific">Candidatus Accumulibacter cognatus</name>
    <dbReference type="NCBI Taxonomy" id="2954383"/>
    <lineage>
        <taxon>Bacteria</taxon>
        <taxon>Pseudomonadati</taxon>
        <taxon>Pseudomonadota</taxon>
        <taxon>Betaproteobacteria</taxon>
        <taxon>Candidatus Accumulibacter</taxon>
    </lineage>
</organism>
<name>A0A080MDH7_9PROT</name>
<reference evidence="8" key="1">
    <citation type="submission" date="2014-02" db="EMBL/GenBank/DDBJ databases">
        <title>Expanding our view of genomic diversity in Candidatus Accumulibacter clades.</title>
        <authorList>
            <person name="Skennerton C.T."/>
            <person name="Barr J.J."/>
            <person name="Slater F.R."/>
            <person name="Bond P.L."/>
            <person name="Tyson G.W."/>
        </authorList>
    </citation>
    <scope>NUCLEOTIDE SEQUENCE [LARGE SCALE GENOMIC DNA]</scope>
</reference>
<feature type="transmembrane region" description="Helical" evidence="6">
    <location>
        <begin position="213"/>
        <end position="234"/>
    </location>
</feature>